<evidence type="ECO:0000256" key="1">
    <source>
        <dbReference type="SAM" id="SignalP"/>
    </source>
</evidence>
<name>A0A347WIN6_9LACT</name>
<keyword evidence="3" id="KW-1185">Reference proteome</keyword>
<feature type="signal peptide" evidence="1">
    <location>
        <begin position="1"/>
        <end position="21"/>
    </location>
</feature>
<protein>
    <recommendedName>
        <fullName evidence="4">DUF5105 domain-containing protein</fullName>
    </recommendedName>
</protein>
<keyword evidence="1" id="KW-0732">Signal</keyword>
<evidence type="ECO:0008006" key="4">
    <source>
        <dbReference type="Google" id="ProtNLM"/>
    </source>
</evidence>
<dbReference type="Proteomes" id="UP000263232">
    <property type="component" value="Chromosome"/>
</dbReference>
<proteinExistence type="predicted"/>
<dbReference type="OrthoDB" id="287883at2"/>
<evidence type="ECO:0000313" key="2">
    <source>
        <dbReference type="EMBL" id="AXY24943.1"/>
    </source>
</evidence>
<accession>A0A347WIN6</accession>
<dbReference type="EMBL" id="CP023434">
    <property type="protein sequence ID" value="AXY24943.1"/>
    <property type="molecule type" value="Genomic_DNA"/>
</dbReference>
<feature type="chain" id="PRO_5017021679" description="DUF5105 domain-containing protein" evidence="1">
    <location>
        <begin position="22"/>
        <end position="166"/>
    </location>
</feature>
<dbReference type="AlphaFoldDB" id="A0A347WIN6"/>
<reference evidence="2 3" key="1">
    <citation type="submission" date="2017-09" db="EMBL/GenBank/DDBJ databases">
        <title>Complete genome sequence of Oxytococcus suis strain ZY16052.</title>
        <authorList>
            <person name="Li F."/>
        </authorList>
    </citation>
    <scope>NUCLEOTIDE SEQUENCE [LARGE SCALE GENOMIC DNA]</scope>
    <source>
        <strain evidence="2 3">ZY16052</strain>
    </source>
</reference>
<dbReference type="KEGG" id="abae:CL176_02265"/>
<dbReference type="RefSeq" id="WP_118989865.1">
    <property type="nucleotide sequence ID" value="NZ_CP023434.1"/>
</dbReference>
<gene>
    <name evidence="2" type="ORF">CL176_02265</name>
</gene>
<sequence>MKKLLLLSSILTLLPITTIHAEDNQNQNEVSQVSELPEDATPQEIVEHFAKSIFGDNLKEVKYDEETGYIEVDSRIEIGGLSLASSRRGFEGQIVEFMEAVKDLDFELLRVSGLADMTDKYGNTELSKVAVYPITKETIDKINYDKFILDNLEELAEGTFIHPEFR</sequence>
<organism evidence="2 3">
    <name type="scientific">Suicoccus acidiformans</name>
    <dbReference type="NCBI Taxonomy" id="2036206"/>
    <lineage>
        <taxon>Bacteria</taxon>
        <taxon>Bacillati</taxon>
        <taxon>Bacillota</taxon>
        <taxon>Bacilli</taxon>
        <taxon>Lactobacillales</taxon>
        <taxon>Aerococcaceae</taxon>
        <taxon>Suicoccus</taxon>
    </lineage>
</organism>
<evidence type="ECO:0000313" key="3">
    <source>
        <dbReference type="Proteomes" id="UP000263232"/>
    </source>
</evidence>